<protein>
    <submittedName>
        <fullName evidence="2">Uncharacterized protein</fullName>
    </submittedName>
</protein>
<evidence type="ECO:0000256" key="1">
    <source>
        <dbReference type="SAM" id="Coils"/>
    </source>
</evidence>
<dbReference type="Proteomes" id="UP000806542">
    <property type="component" value="Unassembled WGS sequence"/>
</dbReference>
<name>A0A9D5R7P1_9FIRM</name>
<keyword evidence="3" id="KW-1185">Reference proteome</keyword>
<evidence type="ECO:0000313" key="2">
    <source>
        <dbReference type="EMBL" id="MBE5039431.1"/>
    </source>
</evidence>
<feature type="coiled-coil region" evidence="1">
    <location>
        <begin position="44"/>
        <end position="71"/>
    </location>
</feature>
<accession>A0A9D5R7P1</accession>
<dbReference type="RefSeq" id="WP_226391991.1">
    <property type="nucleotide sequence ID" value="NZ_JADCKB010000004.1"/>
</dbReference>
<keyword evidence="1" id="KW-0175">Coiled coil</keyword>
<reference evidence="2" key="1">
    <citation type="submission" date="2020-10" db="EMBL/GenBank/DDBJ databases">
        <title>ChiBAC.</title>
        <authorList>
            <person name="Zenner C."/>
            <person name="Hitch T.C.A."/>
            <person name="Clavel T."/>
        </authorList>
    </citation>
    <scope>NUCLEOTIDE SEQUENCE</scope>
    <source>
        <strain evidence="2">DSM 107454</strain>
    </source>
</reference>
<evidence type="ECO:0000313" key="3">
    <source>
        <dbReference type="Proteomes" id="UP000806542"/>
    </source>
</evidence>
<sequence>MDIMQAIVDIENTVRGITDSTAELEKDYDKKIQEEIRQKEQETDIKVKEKLEQLKMQMNAERQEEMEHLETVYEKKLEALSNTCKEQQETWIHDMTQAVIQP</sequence>
<dbReference type="EMBL" id="JADCKB010000004">
    <property type="protein sequence ID" value="MBE5039431.1"/>
    <property type="molecule type" value="Genomic_DNA"/>
</dbReference>
<dbReference type="AlphaFoldDB" id="A0A9D5R7P1"/>
<comment type="caution">
    <text evidence="2">The sequence shown here is derived from an EMBL/GenBank/DDBJ whole genome shotgun (WGS) entry which is preliminary data.</text>
</comment>
<proteinExistence type="predicted"/>
<gene>
    <name evidence="2" type="ORF">INF28_03005</name>
</gene>
<organism evidence="2 3">
    <name type="scientific">Ructibacterium gallinarum</name>
    <dbReference type="NCBI Taxonomy" id="2779355"/>
    <lineage>
        <taxon>Bacteria</taxon>
        <taxon>Bacillati</taxon>
        <taxon>Bacillota</taxon>
        <taxon>Clostridia</taxon>
        <taxon>Eubacteriales</taxon>
        <taxon>Oscillospiraceae</taxon>
        <taxon>Ructibacterium</taxon>
    </lineage>
</organism>